<sequence length="267" mass="30435">MASALCSESEHEDFWSTDSPCLSKDTEDRDFIASDSESLSEHEDKLEEESEDYIPNTPKGQINLIRVIAKRTVVSDGGSSNEYLVLWYSWEAGEAALDGIVCLGGMTYTAFNNDETYRPELSDRWERTLSYAPTPGYLDREWMPSIKEDAESILRRKLARSRRVRLDDTALVLSINDRSQRDLTKRFEATGIDWIAVEKPMLVWGHLYRIGKKSRLQISINYMKNIGPPSRTDKRGETSVTKRMLAGRDAQIDAEQVSGQPSVWRDV</sequence>
<gene>
    <name evidence="2" type="ORF">RIB2604_02600870</name>
</gene>
<proteinExistence type="predicted"/>
<dbReference type="VEuPathDB" id="FungiDB:ASPFODRAFT_53673"/>
<organism evidence="2 3">
    <name type="scientific">Aspergillus kawachii</name>
    <name type="common">White koji mold</name>
    <name type="synonym">Aspergillus awamori var. kawachi</name>
    <dbReference type="NCBI Taxonomy" id="1069201"/>
    <lineage>
        <taxon>Eukaryota</taxon>
        <taxon>Fungi</taxon>
        <taxon>Dikarya</taxon>
        <taxon>Ascomycota</taxon>
        <taxon>Pezizomycotina</taxon>
        <taxon>Eurotiomycetes</taxon>
        <taxon>Eurotiomycetidae</taxon>
        <taxon>Eurotiales</taxon>
        <taxon>Aspergillaceae</taxon>
        <taxon>Aspergillus</taxon>
        <taxon>Aspergillus subgen. Circumdati</taxon>
    </lineage>
</organism>
<accession>A0A146FSL6</accession>
<evidence type="ECO:0000256" key="1">
    <source>
        <dbReference type="SAM" id="MobiDB-lite"/>
    </source>
</evidence>
<dbReference type="VEuPathDB" id="FungiDB:ASPFODRAFT_55109"/>
<reference evidence="2 3" key="1">
    <citation type="journal article" date="2016" name="DNA Res.">
        <title>Genome sequence of Aspergillus luchuensis NBRC 4314.</title>
        <authorList>
            <person name="Yamada O."/>
            <person name="Machida M."/>
            <person name="Hosoyama A."/>
            <person name="Goto M."/>
            <person name="Takahashi T."/>
            <person name="Futagami T."/>
            <person name="Yamagata Y."/>
            <person name="Takeuchi M."/>
            <person name="Kobayashi T."/>
            <person name="Koike H."/>
            <person name="Abe K."/>
            <person name="Asai K."/>
            <person name="Arita M."/>
            <person name="Fujita N."/>
            <person name="Fukuda K."/>
            <person name="Higa K."/>
            <person name="Horikawa H."/>
            <person name="Ishikawa T."/>
            <person name="Jinno K."/>
            <person name="Kato Y."/>
            <person name="Kirimura K."/>
            <person name="Mizutani O."/>
            <person name="Nakasone K."/>
            <person name="Sano M."/>
            <person name="Shiraishi Y."/>
            <person name="Tsukahara M."/>
            <person name="Gomi K."/>
        </authorList>
    </citation>
    <scope>NUCLEOTIDE SEQUENCE [LARGE SCALE GENOMIC DNA]</scope>
    <source>
        <strain evidence="2 3">RIB 2604</strain>
    </source>
</reference>
<protein>
    <submittedName>
        <fullName evidence="2">Uncharacterized protein</fullName>
    </submittedName>
</protein>
<evidence type="ECO:0000313" key="3">
    <source>
        <dbReference type="Proteomes" id="UP000075230"/>
    </source>
</evidence>
<comment type="caution">
    <text evidence="2">The sequence shown here is derived from an EMBL/GenBank/DDBJ whole genome shotgun (WGS) entry which is preliminary data.</text>
</comment>
<reference evidence="3" key="2">
    <citation type="submission" date="2016-02" db="EMBL/GenBank/DDBJ databases">
        <title>Genome sequencing of Aspergillus luchuensis NBRC 4314.</title>
        <authorList>
            <person name="Yamada O."/>
        </authorList>
    </citation>
    <scope>NUCLEOTIDE SEQUENCE [LARGE SCALE GENOMIC DNA]</scope>
    <source>
        <strain evidence="3">RIB 2604</strain>
    </source>
</reference>
<name>A0A146FSL6_ASPKA</name>
<feature type="region of interest" description="Disordered" evidence="1">
    <location>
        <begin position="1"/>
        <end position="54"/>
    </location>
</feature>
<dbReference type="EMBL" id="BCWF01000025">
    <property type="protein sequence ID" value="GAT28447.1"/>
    <property type="molecule type" value="Genomic_DNA"/>
</dbReference>
<evidence type="ECO:0000313" key="2">
    <source>
        <dbReference type="EMBL" id="GAT28447.1"/>
    </source>
</evidence>
<dbReference type="Proteomes" id="UP000075230">
    <property type="component" value="Unassembled WGS sequence"/>
</dbReference>
<dbReference type="AlphaFoldDB" id="A0A146FSL6"/>